<gene>
    <name evidence="11" type="ORF">Acy02nite_72740</name>
</gene>
<evidence type="ECO:0000313" key="11">
    <source>
        <dbReference type="EMBL" id="GID69393.1"/>
    </source>
</evidence>
<keyword evidence="9" id="KW-0732">Signal</keyword>
<comment type="subcellular location">
    <subcellularLocation>
        <location evidence="2">Cell membrane</location>
    </subcellularLocation>
</comment>
<dbReference type="InterPro" id="IPR005467">
    <property type="entry name" value="His_kinase_dom"/>
</dbReference>
<proteinExistence type="predicted"/>
<dbReference type="PANTHER" id="PTHR43711:SF1">
    <property type="entry name" value="HISTIDINE KINASE 1"/>
    <property type="match status" value="1"/>
</dbReference>
<evidence type="ECO:0000256" key="6">
    <source>
        <dbReference type="ARBA" id="ARBA00022777"/>
    </source>
</evidence>
<keyword evidence="8" id="KW-0812">Transmembrane</keyword>
<keyword evidence="8" id="KW-1133">Transmembrane helix</keyword>
<feature type="transmembrane region" description="Helical" evidence="8">
    <location>
        <begin position="96"/>
        <end position="113"/>
    </location>
</feature>
<dbReference type="SMART" id="SM00387">
    <property type="entry name" value="HATPase_c"/>
    <property type="match status" value="1"/>
</dbReference>
<feature type="transmembrane region" description="Helical" evidence="8">
    <location>
        <begin position="119"/>
        <end position="138"/>
    </location>
</feature>
<evidence type="ECO:0000256" key="3">
    <source>
        <dbReference type="ARBA" id="ARBA00012438"/>
    </source>
</evidence>
<feature type="domain" description="Histidine kinase" evidence="10">
    <location>
        <begin position="165"/>
        <end position="366"/>
    </location>
</feature>
<evidence type="ECO:0000256" key="2">
    <source>
        <dbReference type="ARBA" id="ARBA00004236"/>
    </source>
</evidence>
<feature type="chain" id="PRO_5038104027" description="histidine kinase" evidence="9">
    <location>
        <begin position="22"/>
        <end position="372"/>
    </location>
</feature>
<dbReference type="InterPro" id="IPR036890">
    <property type="entry name" value="HATPase_C_sf"/>
</dbReference>
<dbReference type="Proteomes" id="UP000619479">
    <property type="component" value="Unassembled WGS sequence"/>
</dbReference>
<keyword evidence="12" id="KW-1185">Reference proteome</keyword>
<feature type="transmembrane region" description="Helical" evidence="8">
    <location>
        <begin position="50"/>
        <end position="67"/>
    </location>
</feature>
<protein>
    <recommendedName>
        <fullName evidence="3">histidine kinase</fullName>
        <ecNumber evidence="3">2.7.13.3</ecNumber>
    </recommendedName>
</protein>
<dbReference type="PROSITE" id="PS50109">
    <property type="entry name" value="HIS_KIN"/>
    <property type="match status" value="1"/>
</dbReference>
<name>A0A919IQ31_9ACTN</name>
<dbReference type="GO" id="GO:0000155">
    <property type="term" value="F:phosphorelay sensor kinase activity"/>
    <property type="evidence" value="ECO:0007669"/>
    <property type="project" value="InterPro"/>
</dbReference>
<keyword evidence="4" id="KW-0597">Phosphoprotein</keyword>
<dbReference type="InterPro" id="IPR003661">
    <property type="entry name" value="HisK_dim/P_dom"/>
</dbReference>
<dbReference type="Pfam" id="PF00512">
    <property type="entry name" value="HisKA"/>
    <property type="match status" value="1"/>
</dbReference>
<organism evidence="11 12">
    <name type="scientific">Actinoplanes cyaneus</name>
    <dbReference type="NCBI Taxonomy" id="52696"/>
    <lineage>
        <taxon>Bacteria</taxon>
        <taxon>Bacillati</taxon>
        <taxon>Actinomycetota</taxon>
        <taxon>Actinomycetes</taxon>
        <taxon>Micromonosporales</taxon>
        <taxon>Micromonosporaceae</taxon>
        <taxon>Actinoplanes</taxon>
    </lineage>
</organism>
<dbReference type="InterPro" id="IPR004358">
    <property type="entry name" value="Sig_transdc_His_kin-like_C"/>
</dbReference>
<evidence type="ECO:0000256" key="9">
    <source>
        <dbReference type="SAM" id="SignalP"/>
    </source>
</evidence>
<dbReference type="Pfam" id="PF02518">
    <property type="entry name" value="HATPase_c"/>
    <property type="match status" value="1"/>
</dbReference>
<dbReference type="InterPro" id="IPR050736">
    <property type="entry name" value="Sensor_HK_Regulatory"/>
</dbReference>
<evidence type="ECO:0000256" key="7">
    <source>
        <dbReference type="ARBA" id="ARBA00023012"/>
    </source>
</evidence>
<dbReference type="InterPro" id="IPR036097">
    <property type="entry name" value="HisK_dim/P_sf"/>
</dbReference>
<evidence type="ECO:0000256" key="8">
    <source>
        <dbReference type="SAM" id="Phobius"/>
    </source>
</evidence>
<dbReference type="PANTHER" id="PTHR43711">
    <property type="entry name" value="TWO-COMPONENT HISTIDINE KINASE"/>
    <property type="match status" value="1"/>
</dbReference>
<keyword evidence="7" id="KW-0902">Two-component regulatory system</keyword>
<dbReference type="SUPFAM" id="SSF55874">
    <property type="entry name" value="ATPase domain of HSP90 chaperone/DNA topoisomerase II/histidine kinase"/>
    <property type="match status" value="1"/>
</dbReference>
<reference evidence="11" key="1">
    <citation type="submission" date="2021-01" db="EMBL/GenBank/DDBJ databases">
        <title>Whole genome shotgun sequence of Actinoplanes cyaneus NBRC 14990.</title>
        <authorList>
            <person name="Komaki H."/>
            <person name="Tamura T."/>
        </authorList>
    </citation>
    <scope>NUCLEOTIDE SEQUENCE</scope>
    <source>
        <strain evidence="11">NBRC 14990</strain>
    </source>
</reference>
<dbReference type="CDD" id="cd00082">
    <property type="entry name" value="HisKA"/>
    <property type="match status" value="1"/>
</dbReference>
<dbReference type="PRINTS" id="PR00344">
    <property type="entry name" value="BCTRLSENSOR"/>
</dbReference>
<evidence type="ECO:0000256" key="4">
    <source>
        <dbReference type="ARBA" id="ARBA00022553"/>
    </source>
</evidence>
<dbReference type="RefSeq" id="WP_239175497.1">
    <property type="nucleotide sequence ID" value="NZ_BAAAUC010000005.1"/>
</dbReference>
<dbReference type="SUPFAM" id="SSF47384">
    <property type="entry name" value="Homodimeric domain of signal transducing histidine kinase"/>
    <property type="match status" value="1"/>
</dbReference>
<accession>A0A919IQ31</accession>
<dbReference type="GO" id="GO:0005886">
    <property type="term" value="C:plasma membrane"/>
    <property type="evidence" value="ECO:0007669"/>
    <property type="project" value="UniProtKB-SubCell"/>
</dbReference>
<dbReference type="InterPro" id="IPR003594">
    <property type="entry name" value="HATPase_dom"/>
</dbReference>
<evidence type="ECO:0000313" key="12">
    <source>
        <dbReference type="Proteomes" id="UP000619479"/>
    </source>
</evidence>
<feature type="transmembrane region" description="Helical" evidence="8">
    <location>
        <begin position="26"/>
        <end position="43"/>
    </location>
</feature>
<evidence type="ECO:0000259" key="10">
    <source>
        <dbReference type="PROSITE" id="PS50109"/>
    </source>
</evidence>
<dbReference type="Gene3D" id="1.10.287.130">
    <property type="match status" value="1"/>
</dbReference>
<keyword evidence="8" id="KW-0472">Membrane</keyword>
<dbReference type="EMBL" id="BOMH01000061">
    <property type="protein sequence ID" value="GID69393.1"/>
    <property type="molecule type" value="Genomic_DNA"/>
</dbReference>
<evidence type="ECO:0000256" key="5">
    <source>
        <dbReference type="ARBA" id="ARBA00022679"/>
    </source>
</evidence>
<dbReference type="EC" id="2.7.13.3" evidence="3"/>
<dbReference type="SMART" id="SM00388">
    <property type="entry name" value="HisKA"/>
    <property type="match status" value="1"/>
</dbReference>
<comment type="caution">
    <text evidence="11">The sequence shown here is derived from an EMBL/GenBank/DDBJ whole genome shotgun (WGS) entry which is preliminary data.</text>
</comment>
<comment type="catalytic activity">
    <reaction evidence="1">
        <text>ATP + protein L-histidine = ADP + protein N-phospho-L-histidine.</text>
        <dbReference type="EC" id="2.7.13.3"/>
    </reaction>
</comment>
<sequence length="372" mass="40201">MLFALAALLALLGTVTDPAHARRLHLVAVCDTAVAAVALLYPWRRTVRNAPALIGLAGFVVLGMSTWSFGGVAAGTGPFLVLLYAWAALHFPRWILLAYVLPATLAYLIPLIITGQPPLVLGSAAIIMPVAVTVALLIEAQARHLRDDRERLARIERWRAAMINTLAHDVRSPLSAVQIVLDELREDATGVEALMLDGALRQAARINRLADALLDVQRIDSSGELKLDRQEYPALTLVRDALTYLHPDEEIEVEVGPDLTIEVDKQRFEQILLNLVSNALRYGGPPVVIRISRDGDVDRLEVRDHGPGIPESLRGSLFGQFAVGGPEGVGLGLWIVRQLAVAHGGTAAAEHRDPGVAMIVTFPALPSRLTPP</sequence>
<dbReference type="AlphaFoldDB" id="A0A919IQ31"/>
<keyword evidence="6" id="KW-0418">Kinase</keyword>
<keyword evidence="5" id="KW-0808">Transferase</keyword>
<dbReference type="Gene3D" id="3.30.565.10">
    <property type="entry name" value="Histidine kinase-like ATPase, C-terminal domain"/>
    <property type="match status" value="1"/>
</dbReference>
<evidence type="ECO:0000256" key="1">
    <source>
        <dbReference type="ARBA" id="ARBA00000085"/>
    </source>
</evidence>
<feature type="signal peptide" evidence="9">
    <location>
        <begin position="1"/>
        <end position="21"/>
    </location>
</feature>
<dbReference type="CDD" id="cd00075">
    <property type="entry name" value="HATPase"/>
    <property type="match status" value="1"/>
</dbReference>